<dbReference type="SUPFAM" id="SSF47384">
    <property type="entry name" value="Homodimeric domain of signal transducing histidine kinase"/>
    <property type="match status" value="1"/>
</dbReference>
<dbReference type="InterPro" id="IPR050736">
    <property type="entry name" value="Sensor_HK_Regulatory"/>
</dbReference>
<dbReference type="EMBL" id="CP064787">
    <property type="protein sequence ID" value="QSG05178.1"/>
    <property type="molecule type" value="Genomic_DNA"/>
</dbReference>
<dbReference type="InterPro" id="IPR003594">
    <property type="entry name" value="HATPase_dom"/>
</dbReference>
<evidence type="ECO:0000256" key="2">
    <source>
        <dbReference type="ARBA" id="ARBA00012438"/>
    </source>
</evidence>
<keyword evidence="3" id="KW-0808">Transferase</keyword>
<dbReference type="PROSITE" id="PS50109">
    <property type="entry name" value="HIS_KIN"/>
    <property type="match status" value="1"/>
</dbReference>
<dbReference type="RefSeq" id="WP_229114883.1">
    <property type="nucleotide sequence ID" value="NZ_CP064787.1"/>
</dbReference>
<evidence type="ECO:0000259" key="7">
    <source>
        <dbReference type="PROSITE" id="PS50109"/>
    </source>
</evidence>
<evidence type="ECO:0000259" key="8">
    <source>
        <dbReference type="PROSITE" id="PS50113"/>
    </source>
</evidence>
<dbReference type="Pfam" id="PF02518">
    <property type="entry name" value="HATPase_c"/>
    <property type="match status" value="1"/>
</dbReference>
<dbReference type="InterPro" id="IPR036890">
    <property type="entry name" value="HATPase_C_sf"/>
</dbReference>
<gene>
    <name evidence="9" type="ORF">HSR121_0826</name>
</gene>
<dbReference type="Proteomes" id="UP000663525">
    <property type="component" value="Chromosome"/>
</dbReference>
<dbReference type="SUPFAM" id="SSF55785">
    <property type="entry name" value="PYP-like sensor domain (PAS domain)"/>
    <property type="match status" value="1"/>
</dbReference>
<dbReference type="Pfam" id="PF08448">
    <property type="entry name" value="PAS_4"/>
    <property type="match status" value="1"/>
</dbReference>
<accession>A0A897MYW8</accession>
<evidence type="ECO:0000256" key="3">
    <source>
        <dbReference type="ARBA" id="ARBA00022679"/>
    </source>
</evidence>
<keyword evidence="5" id="KW-0902">Two-component regulatory system</keyword>
<keyword evidence="4 9" id="KW-0418">Kinase</keyword>
<dbReference type="InterPro" id="IPR036097">
    <property type="entry name" value="HisK_dim/P_sf"/>
</dbReference>
<dbReference type="PROSITE" id="PS50113">
    <property type="entry name" value="PAC"/>
    <property type="match status" value="1"/>
</dbReference>
<evidence type="ECO:0000313" key="10">
    <source>
        <dbReference type="Proteomes" id="UP000663525"/>
    </source>
</evidence>
<evidence type="ECO:0000256" key="5">
    <source>
        <dbReference type="ARBA" id="ARBA00023012"/>
    </source>
</evidence>
<dbReference type="EC" id="2.7.13.3" evidence="2"/>
<proteinExistence type="predicted"/>
<dbReference type="Gene3D" id="3.30.565.10">
    <property type="entry name" value="Histidine kinase-like ATPase, C-terminal domain"/>
    <property type="match status" value="1"/>
</dbReference>
<sequence length="452" mass="48463">MADVRQLLVVDSLSVSIGELASELPDVAIQAVDVDDLPVQLCRSTVHALLVPGDLARADPENIVHAVSGLFPSLPIVVVDPDGAGPDAADSESATVLAADSVATAAVVDTVRDALEAGSDSDAARPPSRPETLLAAMLEGFPAHIYAKDLDARHLLASDEMFAPGDLLGLTDMETLSGDECYDEANYIDDQRVIEEGEPILNTDEYADSPGLFLRTSKVPWWDASGDILGLVGITQDVTEYREQKERLRRQNRRLRKVALMTAHELRNELQIATGHLSQIDSDSEHLAAASTSVEHVAGIVDKIVSLATRNEREHETDTLWLSALVRDVWETVSTPESTLSIESDRRLVGDRDATQLLLELLVDNAVVHAGPGVTVDVGETESGFFVADDGPGIDFDPPRQVLQAAVTSADGESGFGLYIAQQIADEQGWRIAVSDSETGGARIDVVGVERP</sequence>
<dbReference type="SUPFAM" id="SSF55874">
    <property type="entry name" value="ATPase domain of HSP90 chaperone/DNA topoisomerase II/histidine kinase"/>
    <property type="match status" value="1"/>
</dbReference>
<dbReference type="AlphaFoldDB" id="A0A897MYW8"/>
<keyword evidence="6" id="KW-0175">Coiled coil</keyword>
<feature type="domain" description="PAC" evidence="8">
    <location>
        <begin position="195"/>
        <end position="250"/>
    </location>
</feature>
<dbReference type="InterPro" id="IPR035965">
    <property type="entry name" value="PAS-like_dom_sf"/>
</dbReference>
<comment type="catalytic activity">
    <reaction evidence="1">
        <text>ATP + protein L-histidine = ADP + protein N-phospho-L-histidine.</text>
        <dbReference type="EC" id="2.7.13.3"/>
    </reaction>
</comment>
<dbReference type="PANTHER" id="PTHR43711:SF1">
    <property type="entry name" value="HISTIDINE KINASE 1"/>
    <property type="match status" value="1"/>
</dbReference>
<dbReference type="InterPro" id="IPR000700">
    <property type="entry name" value="PAS-assoc_C"/>
</dbReference>
<dbReference type="GO" id="GO:0000155">
    <property type="term" value="F:phosphorelay sensor kinase activity"/>
    <property type="evidence" value="ECO:0007669"/>
    <property type="project" value="InterPro"/>
</dbReference>
<feature type="domain" description="Histidine kinase" evidence="7">
    <location>
        <begin position="261"/>
        <end position="446"/>
    </location>
</feature>
<dbReference type="GeneID" id="68854460"/>
<name>A0A897MYW8_9EURY</name>
<dbReference type="InterPro" id="IPR013656">
    <property type="entry name" value="PAS_4"/>
</dbReference>
<dbReference type="InterPro" id="IPR005467">
    <property type="entry name" value="His_kinase_dom"/>
</dbReference>
<evidence type="ECO:0000313" key="9">
    <source>
        <dbReference type="EMBL" id="QSG05178.1"/>
    </source>
</evidence>
<dbReference type="PANTHER" id="PTHR43711">
    <property type="entry name" value="TWO-COMPONENT HISTIDINE KINASE"/>
    <property type="match status" value="1"/>
</dbReference>
<protein>
    <recommendedName>
        <fullName evidence="2">histidine kinase</fullName>
        <ecNumber evidence="2">2.7.13.3</ecNumber>
    </recommendedName>
</protein>
<dbReference type="Gene3D" id="3.30.450.20">
    <property type="entry name" value="PAS domain"/>
    <property type="match status" value="1"/>
</dbReference>
<feature type="coiled-coil region" evidence="6">
    <location>
        <begin position="231"/>
        <end position="258"/>
    </location>
</feature>
<evidence type="ECO:0000256" key="4">
    <source>
        <dbReference type="ARBA" id="ARBA00022777"/>
    </source>
</evidence>
<evidence type="ECO:0000256" key="6">
    <source>
        <dbReference type="SAM" id="Coils"/>
    </source>
</evidence>
<reference evidence="9" key="1">
    <citation type="submission" date="2020-11" db="EMBL/GenBank/DDBJ databases">
        <title>Carbohydrate-dependent, anaerobic sulfur respiration: A novel catabolism in halophilic archaea.</title>
        <authorList>
            <person name="Sorokin D.Y."/>
            <person name="Messina E."/>
            <person name="Smedile F."/>
            <person name="La Cono V."/>
            <person name="Hallsworth J.E."/>
            <person name="Yakimov M.M."/>
        </authorList>
    </citation>
    <scope>NUCLEOTIDE SEQUENCE</scope>
    <source>
        <strain evidence="9">HSR12-1</strain>
    </source>
</reference>
<evidence type="ECO:0000256" key="1">
    <source>
        <dbReference type="ARBA" id="ARBA00000085"/>
    </source>
</evidence>
<organism evidence="9 10">
    <name type="scientific">Halapricum desulfuricans</name>
    <dbReference type="NCBI Taxonomy" id="2841257"/>
    <lineage>
        <taxon>Archaea</taxon>
        <taxon>Methanobacteriati</taxon>
        <taxon>Methanobacteriota</taxon>
        <taxon>Stenosarchaea group</taxon>
        <taxon>Halobacteria</taxon>
        <taxon>Halobacteriales</taxon>
        <taxon>Haloarculaceae</taxon>
        <taxon>Halapricum</taxon>
    </lineage>
</organism>
<dbReference type="SMART" id="SM00387">
    <property type="entry name" value="HATPase_c"/>
    <property type="match status" value="1"/>
</dbReference>